<feature type="domain" description="L27" evidence="20">
    <location>
        <begin position="4"/>
        <end position="64"/>
    </location>
</feature>
<dbReference type="InterPro" id="IPR036028">
    <property type="entry name" value="SH3-like_dom_sf"/>
</dbReference>
<dbReference type="Gene3D" id="1.10.287.470">
    <property type="entry name" value="Helix hairpin bin"/>
    <property type="match status" value="1"/>
</dbReference>
<dbReference type="InterPro" id="IPR004172">
    <property type="entry name" value="L27_dom"/>
</dbReference>
<dbReference type="InterPro" id="IPR027417">
    <property type="entry name" value="P-loop_NTPase"/>
</dbReference>
<evidence type="ECO:0000256" key="4">
    <source>
        <dbReference type="ARBA" id="ARBA00004496"/>
    </source>
</evidence>
<dbReference type="PROSITE" id="PS50002">
    <property type="entry name" value="SH3"/>
    <property type="match status" value="1"/>
</dbReference>
<dbReference type="SMART" id="SM00326">
    <property type="entry name" value="SH3"/>
    <property type="match status" value="1"/>
</dbReference>
<dbReference type="FunFam" id="2.30.42.10:FF:000001">
    <property type="entry name" value="Disks large homolog 1 isoform 2"/>
    <property type="match status" value="1"/>
</dbReference>
<dbReference type="GO" id="GO:0031594">
    <property type="term" value="C:neuromuscular junction"/>
    <property type="evidence" value="ECO:0007669"/>
    <property type="project" value="InterPro"/>
</dbReference>
<dbReference type="Pfam" id="PF10608">
    <property type="entry name" value="MAGUK_N_PEST"/>
    <property type="match status" value="1"/>
</dbReference>
<evidence type="ECO:0000313" key="21">
    <source>
        <dbReference type="Ensembl" id="ENSOTSP00005048062.2"/>
    </source>
</evidence>
<keyword evidence="12" id="KW-0965">Cell junction</keyword>
<dbReference type="InterPro" id="IPR001452">
    <property type="entry name" value="SH3_domain"/>
</dbReference>
<evidence type="ECO:0000256" key="16">
    <source>
        <dbReference type="SAM" id="MobiDB-lite"/>
    </source>
</evidence>
<dbReference type="InterPro" id="IPR015143">
    <property type="entry name" value="L27_1"/>
</dbReference>
<dbReference type="CDD" id="cd06795">
    <property type="entry name" value="PDZ3_Dlg1-2-4-like"/>
    <property type="match status" value="1"/>
</dbReference>
<dbReference type="SMART" id="SM00228">
    <property type="entry name" value="PDZ"/>
    <property type="match status" value="3"/>
</dbReference>
<feature type="region of interest" description="Disordered" evidence="16">
    <location>
        <begin position="426"/>
        <end position="456"/>
    </location>
</feature>
<protein>
    <recommendedName>
        <fullName evidence="14">Disks large homolog 1</fullName>
    </recommendedName>
</protein>
<feature type="region of interest" description="Disordered" evidence="16">
    <location>
        <begin position="687"/>
        <end position="706"/>
    </location>
</feature>
<evidence type="ECO:0000259" key="18">
    <source>
        <dbReference type="PROSITE" id="PS50052"/>
    </source>
</evidence>
<dbReference type="GO" id="GO:0007268">
    <property type="term" value="P:chemical synaptic transmission"/>
    <property type="evidence" value="ECO:0007669"/>
    <property type="project" value="InterPro"/>
</dbReference>
<comment type="subcellular location">
    <subcellularLocation>
        <location evidence="2">Apical cell membrane</location>
    </subcellularLocation>
    <subcellularLocation>
        <location evidence="3">Cell junction</location>
    </subcellularLocation>
    <subcellularLocation>
        <location evidence="1">Cell membrane</location>
        <topology evidence="1">Peripheral membrane protein</topology>
    </subcellularLocation>
    <subcellularLocation>
        <location evidence="4">Cytoplasm</location>
    </subcellularLocation>
    <subcellularLocation>
        <location evidence="5">Endoplasmic reticulum membrane</location>
    </subcellularLocation>
</comment>
<dbReference type="InterPro" id="IPR050614">
    <property type="entry name" value="Synaptic_Scaffolding_LAP-MAGUK"/>
</dbReference>
<dbReference type="Gene3D" id="2.30.42.10">
    <property type="match status" value="3"/>
</dbReference>
<dbReference type="InterPro" id="IPR016313">
    <property type="entry name" value="DLG1-like"/>
</dbReference>
<keyword evidence="22" id="KW-1185">Reference proteome</keyword>
<evidence type="ECO:0000256" key="8">
    <source>
        <dbReference type="ARBA" id="ARBA00022475"/>
    </source>
</evidence>
<evidence type="ECO:0000259" key="20">
    <source>
        <dbReference type="PROSITE" id="PS51022"/>
    </source>
</evidence>
<dbReference type="SUPFAM" id="SSF52540">
    <property type="entry name" value="P-loop containing nucleoside triphosphate hydrolases"/>
    <property type="match status" value="1"/>
</dbReference>
<evidence type="ECO:0000259" key="17">
    <source>
        <dbReference type="PROSITE" id="PS50002"/>
    </source>
</evidence>
<feature type="domain" description="PDZ" evidence="19">
    <location>
        <begin position="462"/>
        <end position="543"/>
    </location>
</feature>
<evidence type="ECO:0000259" key="19">
    <source>
        <dbReference type="PROSITE" id="PS50106"/>
    </source>
</evidence>
<reference evidence="21" key="1">
    <citation type="submission" date="2025-08" db="UniProtKB">
        <authorList>
            <consortium name="Ensembl"/>
        </authorList>
    </citation>
    <scope>IDENTIFICATION</scope>
</reference>
<name>A0A8C8GH92_ONCTS</name>
<keyword evidence="7 15" id="KW-0728">SH3 domain</keyword>
<dbReference type="SUPFAM" id="SSF101288">
    <property type="entry name" value="L27 domain"/>
    <property type="match status" value="1"/>
</dbReference>
<dbReference type="GO" id="GO:0045197">
    <property type="term" value="P:establishment or maintenance of epithelial cell apical/basal polarity"/>
    <property type="evidence" value="ECO:0007669"/>
    <property type="project" value="TreeGrafter"/>
</dbReference>
<dbReference type="Gene3D" id="3.40.50.300">
    <property type="entry name" value="P-loop containing nucleotide triphosphate hydrolases"/>
    <property type="match status" value="1"/>
</dbReference>
<dbReference type="GO" id="GO:0098839">
    <property type="term" value="C:postsynaptic density membrane"/>
    <property type="evidence" value="ECO:0007669"/>
    <property type="project" value="TreeGrafter"/>
</dbReference>
<comment type="similarity">
    <text evidence="6">Belongs to the MAGUK family.</text>
</comment>
<dbReference type="SMART" id="SM00072">
    <property type="entry name" value="GuKc"/>
    <property type="match status" value="1"/>
</dbReference>
<organism evidence="21 22">
    <name type="scientific">Oncorhynchus tshawytscha</name>
    <name type="common">Chinook salmon</name>
    <name type="synonym">Salmo tshawytscha</name>
    <dbReference type="NCBI Taxonomy" id="74940"/>
    <lineage>
        <taxon>Eukaryota</taxon>
        <taxon>Metazoa</taxon>
        <taxon>Chordata</taxon>
        <taxon>Craniata</taxon>
        <taxon>Vertebrata</taxon>
        <taxon>Euteleostomi</taxon>
        <taxon>Actinopterygii</taxon>
        <taxon>Neopterygii</taxon>
        <taxon>Teleostei</taxon>
        <taxon>Protacanthopterygii</taxon>
        <taxon>Salmoniformes</taxon>
        <taxon>Salmonidae</taxon>
        <taxon>Salmoninae</taxon>
        <taxon>Oncorhynchus</taxon>
    </lineage>
</organism>
<reference evidence="21" key="2">
    <citation type="submission" date="2025-09" db="UniProtKB">
        <authorList>
            <consortium name="Ensembl"/>
        </authorList>
    </citation>
    <scope>IDENTIFICATION</scope>
</reference>
<dbReference type="PROSITE" id="PS50106">
    <property type="entry name" value="PDZ"/>
    <property type="match status" value="3"/>
</dbReference>
<dbReference type="Pfam" id="PF00595">
    <property type="entry name" value="PDZ"/>
    <property type="match status" value="3"/>
</dbReference>
<keyword evidence="11" id="KW-0256">Endoplasmic reticulum</keyword>
<dbReference type="InterPro" id="IPR019590">
    <property type="entry name" value="DLG1_PEST_dom"/>
</dbReference>
<dbReference type="GO" id="GO:0016324">
    <property type="term" value="C:apical plasma membrane"/>
    <property type="evidence" value="ECO:0007669"/>
    <property type="project" value="UniProtKB-SubCell"/>
</dbReference>
<feature type="domain" description="SH3" evidence="17">
    <location>
        <begin position="577"/>
        <end position="647"/>
    </location>
</feature>
<dbReference type="FunFam" id="2.30.42.10:FF:000002">
    <property type="entry name" value="Disks large homolog 4 isoform 2"/>
    <property type="match status" value="1"/>
</dbReference>
<dbReference type="SMART" id="SM01277">
    <property type="entry name" value="MAGUK_N_PEST"/>
    <property type="match status" value="1"/>
</dbReference>
<dbReference type="InterPro" id="IPR008144">
    <property type="entry name" value="Guanylate_kin-like_dom"/>
</dbReference>
<dbReference type="InterPro" id="IPR019583">
    <property type="entry name" value="DLG1-4_PDZ_assoc"/>
</dbReference>
<proteinExistence type="inferred from homology"/>
<keyword evidence="10" id="KW-0677">Repeat</keyword>
<dbReference type="Pfam" id="PF00625">
    <property type="entry name" value="Guanylate_kin"/>
    <property type="match status" value="1"/>
</dbReference>
<dbReference type="GO" id="GO:0097120">
    <property type="term" value="P:receptor localization to synapse"/>
    <property type="evidence" value="ECO:0007669"/>
    <property type="project" value="TreeGrafter"/>
</dbReference>
<dbReference type="GO" id="GO:0019901">
    <property type="term" value="F:protein kinase binding"/>
    <property type="evidence" value="ECO:0007669"/>
    <property type="project" value="TreeGrafter"/>
</dbReference>
<keyword evidence="9" id="KW-0963">Cytoplasm</keyword>
<dbReference type="Gene3D" id="3.30.63.10">
    <property type="entry name" value="Guanylate Kinase phosphate binding domain"/>
    <property type="match status" value="1"/>
</dbReference>
<keyword evidence="13" id="KW-0472">Membrane</keyword>
<evidence type="ECO:0000256" key="12">
    <source>
        <dbReference type="ARBA" id="ARBA00022949"/>
    </source>
</evidence>
<dbReference type="PIRSF" id="PIRSF001741">
    <property type="entry name" value="MAGUK_DLGH"/>
    <property type="match status" value="1"/>
</dbReference>
<dbReference type="GO" id="GO:0005789">
    <property type="term" value="C:endoplasmic reticulum membrane"/>
    <property type="evidence" value="ECO:0007669"/>
    <property type="project" value="UniProtKB-SubCell"/>
</dbReference>
<dbReference type="SUPFAM" id="SSF50044">
    <property type="entry name" value="SH3-domain"/>
    <property type="match status" value="1"/>
</dbReference>
<dbReference type="FunFam" id="3.40.50.300:FF:001402">
    <property type="entry name" value="Discs, large homolog 3 (Drosophila)"/>
    <property type="match status" value="1"/>
</dbReference>
<evidence type="ECO:0000256" key="7">
    <source>
        <dbReference type="ARBA" id="ARBA00022443"/>
    </source>
</evidence>
<evidence type="ECO:0000256" key="9">
    <source>
        <dbReference type="ARBA" id="ARBA00022490"/>
    </source>
</evidence>
<sequence>MPIRKKDAQRALSLLEEYRTKLNHTEDWQLRLSIQRVIDIFQSNLFQALIDIQEFYEVTLLDNQKCRESPKTSEPMLPVNLWDFSSLKSTTVTSNTLPSLSTSIEKYRHHDEDTFPQEQSSPQLTDEVPGPELVQVAEKNLSQIENVHGYVGHAHISPMKVASLECIFDGPSTLGQQELPPPLAPAPYSQSHEASLLPTCSSSTSYHTSAYGESVFVCLWFLQGNSGLGFSIAGGTDNPHIGEDPSIFITKVIPGGAAAQDGRLRVNDVILRVNEADVRDVTHSRAVEALKEAGSLVHLYVRRRKPVSEKVMEIKLVKGPKGLGFSIAGGVGNQHIPGDNSIYVTKIIEGGAAHKDGRLQIGDKLLAVNSACLEEVSHEHAVTALKNTPDVVYLKVAKPNSVFMNDSFAPPDITNSYSQHMENHISPPSYLGQPLPPEAPSGHYSPTPKSMLGEEVTREPRKVVLHRGTTGLGFNIVGGEDGEGIFISFILAGGPADLCGELRKGDRLVSVNGVDLRSATHEQAAAALKNAGQTVTIVAHYRPEEYSRFEAKIHDLREQMMNSSISSGSGSLRTSQKRSLYVRVLFDYDKTKDSGLPSQGLNFKFGDILHVVNASDDEWWQARQVTPEGEAEEVGVIPSKRRVEKKERARLKTVKFNSKSRDRGQSLNDKRKKNLFSRKFPFYNKDASEQETSDVDQHITSNASDSESSYRNGWLFVLPSVNYTRPVIVLGPMKDRVNDDLISEFPDKFGSCVPHTTRPKRDYEVDTRDYHFVVSREQMEKDIQDHKFIEAGQYNNHLYGTSVQSVREVAEKGKHCILDVSGNAIKRLQLAQLHPIAVFIKPKSMENIMEMNKRLTEEQSRKTFDRATKLEQEFTEHFTAIVQGDTLEEIYEQVKQTIEEQSGLFIWVLSKEKL</sequence>
<dbReference type="InterPro" id="IPR036034">
    <property type="entry name" value="PDZ_sf"/>
</dbReference>
<dbReference type="GO" id="GO:0070161">
    <property type="term" value="C:anchoring junction"/>
    <property type="evidence" value="ECO:0007669"/>
    <property type="project" value="UniProtKB-SubCell"/>
</dbReference>
<dbReference type="FunFam" id="2.30.42.10:FF:000049">
    <property type="entry name" value="disks large homolog 1 isoform X1"/>
    <property type="match status" value="1"/>
</dbReference>
<dbReference type="GO" id="GO:0098609">
    <property type="term" value="P:cell-cell adhesion"/>
    <property type="evidence" value="ECO:0007669"/>
    <property type="project" value="TreeGrafter"/>
</dbReference>
<dbReference type="Ensembl" id="ENSOTST00005052236.2">
    <property type="protein sequence ID" value="ENSOTSP00005048062.2"/>
    <property type="gene ID" value="ENSOTSG00005011019.2"/>
</dbReference>
<dbReference type="GO" id="GO:0043005">
    <property type="term" value="C:neuron projection"/>
    <property type="evidence" value="ECO:0007669"/>
    <property type="project" value="InterPro"/>
</dbReference>
<keyword evidence="8" id="KW-1003">Cell membrane</keyword>
<dbReference type="GO" id="GO:0099072">
    <property type="term" value="P:regulation of postsynaptic membrane neurotransmitter receptor levels"/>
    <property type="evidence" value="ECO:0007669"/>
    <property type="project" value="TreeGrafter"/>
</dbReference>
<dbReference type="InterPro" id="IPR001478">
    <property type="entry name" value="PDZ"/>
</dbReference>
<dbReference type="CDD" id="cd12031">
    <property type="entry name" value="SH3_DLG1"/>
    <property type="match status" value="1"/>
</dbReference>
<dbReference type="Gene3D" id="2.30.30.40">
    <property type="entry name" value="SH3 Domains"/>
    <property type="match status" value="1"/>
</dbReference>
<dbReference type="FunFam" id="3.30.63.10:FF:000001">
    <property type="entry name" value="Disks large homolog 1 isoform 2"/>
    <property type="match status" value="1"/>
</dbReference>
<dbReference type="InterPro" id="IPR008145">
    <property type="entry name" value="GK/Ca_channel_bsu"/>
</dbReference>
<dbReference type="PROSITE" id="PS51022">
    <property type="entry name" value="L27"/>
    <property type="match status" value="1"/>
</dbReference>
<evidence type="ECO:0000256" key="14">
    <source>
        <dbReference type="ARBA" id="ARBA00044189"/>
    </source>
</evidence>
<evidence type="ECO:0000256" key="10">
    <source>
        <dbReference type="ARBA" id="ARBA00022737"/>
    </source>
</evidence>
<dbReference type="CDD" id="cd06724">
    <property type="entry name" value="PDZ2_Dlg1-2-4-like"/>
    <property type="match status" value="1"/>
</dbReference>
<evidence type="ECO:0000256" key="5">
    <source>
        <dbReference type="ARBA" id="ARBA00004586"/>
    </source>
</evidence>
<dbReference type="SMART" id="SM00569">
    <property type="entry name" value="L27"/>
    <property type="match status" value="1"/>
</dbReference>
<evidence type="ECO:0000256" key="1">
    <source>
        <dbReference type="ARBA" id="ARBA00004202"/>
    </source>
</evidence>
<evidence type="ECO:0000313" key="22">
    <source>
        <dbReference type="Proteomes" id="UP000694402"/>
    </source>
</evidence>
<dbReference type="FunFam" id="2.30.30.40:FF:000058">
    <property type="entry name" value="Disks large homolog 1 isoform X1"/>
    <property type="match status" value="1"/>
</dbReference>
<dbReference type="SUPFAM" id="SSF50156">
    <property type="entry name" value="PDZ domain-like"/>
    <property type="match status" value="3"/>
</dbReference>
<accession>A0A8C8GH92</accession>
<gene>
    <name evidence="21" type="primary">DLG1</name>
</gene>
<dbReference type="GeneTree" id="ENSGT00940000159409"/>
<dbReference type="Pfam" id="PF09058">
    <property type="entry name" value="L27_1"/>
    <property type="match status" value="1"/>
</dbReference>
<dbReference type="Pfam" id="PF10600">
    <property type="entry name" value="PDZ_assoc"/>
    <property type="match status" value="1"/>
</dbReference>
<dbReference type="PANTHER" id="PTHR23119">
    <property type="entry name" value="DISCS LARGE"/>
    <property type="match status" value="1"/>
</dbReference>
<evidence type="ECO:0000256" key="11">
    <source>
        <dbReference type="ARBA" id="ARBA00022824"/>
    </source>
</evidence>
<evidence type="ECO:0000256" key="6">
    <source>
        <dbReference type="ARBA" id="ARBA00007014"/>
    </source>
</evidence>
<dbReference type="Proteomes" id="UP000694402">
    <property type="component" value="Unassembled WGS sequence"/>
</dbReference>
<dbReference type="PROSITE" id="PS50052">
    <property type="entry name" value="GUANYLATE_KINASE_2"/>
    <property type="match status" value="1"/>
</dbReference>
<evidence type="ECO:0000256" key="15">
    <source>
        <dbReference type="PROSITE-ProRule" id="PRU00192"/>
    </source>
</evidence>
<dbReference type="AlphaFoldDB" id="A0A8C8GH92"/>
<dbReference type="CDD" id="cd06723">
    <property type="entry name" value="PDZ1_Dlg1-2-4-like"/>
    <property type="match status" value="1"/>
</dbReference>
<dbReference type="FunFam" id="1.10.287.470:FF:000001">
    <property type="entry name" value="Disks large 1 isoform X3"/>
    <property type="match status" value="1"/>
</dbReference>
<evidence type="ECO:0000256" key="3">
    <source>
        <dbReference type="ARBA" id="ARBA00004282"/>
    </source>
</evidence>
<feature type="domain" description="PDZ" evidence="19">
    <location>
        <begin position="223"/>
        <end position="305"/>
    </location>
</feature>
<dbReference type="PANTHER" id="PTHR23119:SF5">
    <property type="entry name" value="DISKS LARGE HOMOLOG 1"/>
    <property type="match status" value="1"/>
</dbReference>
<dbReference type="GO" id="GO:0016323">
    <property type="term" value="C:basolateral plasma membrane"/>
    <property type="evidence" value="ECO:0007669"/>
    <property type="project" value="TreeGrafter"/>
</dbReference>
<dbReference type="GO" id="GO:0035255">
    <property type="term" value="F:ionotropic glutamate receptor binding"/>
    <property type="evidence" value="ECO:0007669"/>
    <property type="project" value="TreeGrafter"/>
</dbReference>
<feature type="domain" description="Guanylate kinase-like" evidence="18">
    <location>
        <begin position="724"/>
        <end position="899"/>
    </location>
</feature>
<evidence type="ECO:0000256" key="2">
    <source>
        <dbReference type="ARBA" id="ARBA00004221"/>
    </source>
</evidence>
<dbReference type="Pfam" id="PF07653">
    <property type="entry name" value="SH3_2"/>
    <property type="match status" value="1"/>
</dbReference>
<dbReference type="GO" id="GO:0043113">
    <property type="term" value="P:receptor clustering"/>
    <property type="evidence" value="ECO:0007669"/>
    <property type="project" value="TreeGrafter"/>
</dbReference>
<dbReference type="CDD" id="cd00071">
    <property type="entry name" value="GMPK"/>
    <property type="match status" value="1"/>
</dbReference>
<evidence type="ECO:0000256" key="13">
    <source>
        <dbReference type="ARBA" id="ARBA00023136"/>
    </source>
</evidence>
<dbReference type="InterPro" id="IPR036892">
    <property type="entry name" value="L27_dom_sf"/>
</dbReference>
<feature type="domain" description="PDZ" evidence="19">
    <location>
        <begin position="313"/>
        <end position="400"/>
    </location>
</feature>